<protein>
    <recommendedName>
        <fullName evidence="4">Arsenate reductase</fullName>
        <ecNumber evidence="4">1.20.4.1</ecNumber>
    </recommendedName>
</protein>
<accession>A0A1E7Q6R8</accession>
<sequence>MLTIYHNPRCSKSRETLALINDSKLEVEVIEYLNTPPTVDQLTIILSKLGISARQLLRTKEPEYAELGLADTTLPEAKIIAAMVAHPRLIERPIVIDGDKAVIGRPATNVLNLIA</sequence>
<comment type="catalytic activity">
    <reaction evidence="4">
        <text>[glutaredoxin]-dithiol + arsenate + glutathione + H(+) = glutathionyl-S-S-[glutaredoxin] + arsenite + H2O</text>
        <dbReference type="Rhea" id="RHEA:22016"/>
        <dbReference type="Rhea" id="RHEA-COMP:10729"/>
        <dbReference type="Rhea" id="RHEA-COMP:17668"/>
        <dbReference type="ChEBI" id="CHEBI:15377"/>
        <dbReference type="ChEBI" id="CHEBI:15378"/>
        <dbReference type="ChEBI" id="CHEBI:29242"/>
        <dbReference type="ChEBI" id="CHEBI:29950"/>
        <dbReference type="ChEBI" id="CHEBI:48597"/>
        <dbReference type="ChEBI" id="CHEBI:57925"/>
        <dbReference type="ChEBI" id="CHEBI:146199"/>
        <dbReference type="EC" id="1.20.4.1"/>
    </reaction>
</comment>
<evidence type="ECO:0000313" key="6">
    <source>
        <dbReference type="Proteomes" id="UP000242258"/>
    </source>
</evidence>
<dbReference type="EMBL" id="MKEK01000001">
    <property type="protein sequence ID" value="OEY69869.1"/>
    <property type="molecule type" value="Genomic_DNA"/>
</dbReference>
<dbReference type="PROSITE" id="PS51353">
    <property type="entry name" value="ARSC"/>
    <property type="match status" value="1"/>
</dbReference>
<evidence type="ECO:0000256" key="3">
    <source>
        <dbReference type="PROSITE-ProRule" id="PRU01282"/>
    </source>
</evidence>
<keyword evidence="2 4" id="KW-0560">Oxidoreductase</keyword>
<dbReference type="PANTHER" id="PTHR30041:SF4">
    <property type="entry name" value="ARSENATE REDUCTASE"/>
    <property type="match status" value="1"/>
</dbReference>
<dbReference type="InterPro" id="IPR006659">
    <property type="entry name" value="Arsenate_reductase"/>
</dbReference>
<dbReference type="EC" id="1.20.4.1" evidence="4"/>
<dbReference type="RefSeq" id="WP_070049438.1">
    <property type="nucleotide sequence ID" value="NZ_CBCSDO010000007.1"/>
</dbReference>
<dbReference type="Gene3D" id="3.40.30.10">
    <property type="entry name" value="Glutaredoxin"/>
    <property type="match status" value="1"/>
</dbReference>
<reference evidence="6" key="1">
    <citation type="submission" date="2016-09" db="EMBL/GenBank/DDBJ databases">
        <authorList>
            <person name="Wan X."/>
            <person name="Hou S."/>
        </authorList>
    </citation>
    <scope>NUCLEOTIDE SEQUENCE [LARGE SCALE GENOMIC DNA]</scope>
    <source>
        <strain evidence="6">KH87</strain>
    </source>
</reference>
<proteinExistence type="inferred from homology"/>
<dbReference type="NCBIfam" id="TIGR00014">
    <property type="entry name" value="arsC"/>
    <property type="match status" value="1"/>
</dbReference>
<comment type="caution">
    <text evidence="5">The sequence shown here is derived from an EMBL/GenBank/DDBJ whole genome shotgun (WGS) entry which is preliminary data.</text>
</comment>
<organism evidence="5 6">
    <name type="scientific">Rheinheimera salexigens</name>
    <dbReference type="NCBI Taxonomy" id="1628148"/>
    <lineage>
        <taxon>Bacteria</taxon>
        <taxon>Pseudomonadati</taxon>
        <taxon>Pseudomonadota</taxon>
        <taxon>Gammaproteobacteria</taxon>
        <taxon>Chromatiales</taxon>
        <taxon>Chromatiaceae</taxon>
        <taxon>Rheinheimera</taxon>
    </lineage>
</organism>
<dbReference type="GO" id="GO:0008794">
    <property type="term" value="F:arsenate reductase (glutaredoxin) activity"/>
    <property type="evidence" value="ECO:0007669"/>
    <property type="project" value="UniProtKB-UniRule"/>
</dbReference>
<evidence type="ECO:0000313" key="5">
    <source>
        <dbReference type="EMBL" id="OEY69869.1"/>
    </source>
</evidence>
<dbReference type="InterPro" id="IPR036249">
    <property type="entry name" value="Thioredoxin-like_sf"/>
</dbReference>
<evidence type="ECO:0000256" key="2">
    <source>
        <dbReference type="ARBA" id="ARBA00023002"/>
    </source>
</evidence>
<dbReference type="Proteomes" id="UP000242258">
    <property type="component" value="Unassembled WGS sequence"/>
</dbReference>
<evidence type="ECO:0000256" key="1">
    <source>
        <dbReference type="ARBA" id="ARBA00007198"/>
    </source>
</evidence>
<dbReference type="PANTHER" id="PTHR30041">
    <property type="entry name" value="ARSENATE REDUCTASE"/>
    <property type="match status" value="1"/>
</dbReference>
<dbReference type="Pfam" id="PF03960">
    <property type="entry name" value="ArsC"/>
    <property type="match status" value="1"/>
</dbReference>
<name>A0A1E7Q6R8_9GAMM</name>
<comment type="similarity">
    <text evidence="1 3 4">Belongs to the ArsC family.</text>
</comment>
<dbReference type="STRING" id="1628148.BI198_10070"/>
<dbReference type="SUPFAM" id="SSF52833">
    <property type="entry name" value="Thioredoxin-like"/>
    <property type="match status" value="1"/>
</dbReference>
<dbReference type="InterPro" id="IPR006660">
    <property type="entry name" value="Arsenate_reductase-like"/>
</dbReference>
<dbReference type="OrthoDB" id="9790554at2"/>
<evidence type="ECO:0000256" key="4">
    <source>
        <dbReference type="RuleBase" id="RU362029"/>
    </source>
</evidence>
<gene>
    <name evidence="5" type="ORF">BI198_10070</name>
</gene>
<keyword evidence="6" id="KW-1185">Reference proteome</keyword>
<dbReference type="CDD" id="cd03034">
    <property type="entry name" value="ArsC_ArsC"/>
    <property type="match status" value="1"/>
</dbReference>
<dbReference type="AlphaFoldDB" id="A0A1E7Q6R8"/>